<comment type="caution">
    <text evidence="2">The sequence shown here is derived from an EMBL/GenBank/DDBJ whole genome shotgun (WGS) entry which is preliminary data.</text>
</comment>
<organism evidence="2 3">
    <name type="scientific">Chryseobacterium viscerum</name>
    <dbReference type="NCBI Taxonomy" id="1037377"/>
    <lineage>
        <taxon>Bacteria</taxon>
        <taxon>Pseudomonadati</taxon>
        <taxon>Bacteroidota</taxon>
        <taxon>Flavobacteriia</taxon>
        <taxon>Flavobacteriales</taxon>
        <taxon>Weeksellaceae</taxon>
        <taxon>Chryseobacterium group</taxon>
        <taxon>Chryseobacterium</taxon>
    </lineage>
</organism>
<dbReference type="RefSeq" id="WP_152288794.1">
    <property type="nucleotide sequence ID" value="NZ_VTPV01000001.1"/>
</dbReference>
<dbReference type="InterPro" id="IPR020941">
    <property type="entry name" value="SUFU-like_domain"/>
</dbReference>
<dbReference type="Proteomes" id="UP000326384">
    <property type="component" value="Unassembled WGS sequence"/>
</dbReference>
<name>A0A5N4BW17_9FLAO</name>
<proteinExistence type="predicted"/>
<evidence type="ECO:0000259" key="1">
    <source>
        <dbReference type="Pfam" id="PF05076"/>
    </source>
</evidence>
<protein>
    <submittedName>
        <fullName evidence="2">Suppressor of fused domain protein</fullName>
    </submittedName>
</protein>
<sequence length="197" mass="22996">MSKQASEENKILSNYITTIVGINKMFDCHYDEDKKNFIDIFTCDDPHYRRIKTCGTVGLSDYPNKIEMNDNSFKNIPIELLIAGYKDCDMFANILSKSGFYIINKGWECQPGSVFMRIVEMYNETSEMKHIMFVSPFLWANKLEPLKLETKTVHWLLCVPISDNELEYRMENGASVLEDLFQEKDIDLFDINRKSII</sequence>
<keyword evidence="3" id="KW-1185">Reference proteome</keyword>
<dbReference type="Pfam" id="PF05076">
    <property type="entry name" value="SUFU"/>
    <property type="match status" value="1"/>
</dbReference>
<evidence type="ECO:0000313" key="3">
    <source>
        <dbReference type="Proteomes" id="UP000326384"/>
    </source>
</evidence>
<feature type="domain" description="Suppressor of fused-like" evidence="1">
    <location>
        <begin position="38"/>
        <end position="194"/>
    </location>
</feature>
<dbReference type="EMBL" id="VTPV01000001">
    <property type="protein sequence ID" value="KAB1232560.1"/>
    <property type="molecule type" value="Genomic_DNA"/>
</dbReference>
<evidence type="ECO:0000313" key="2">
    <source>
        <dbReference type="EMBL" id="KAB1232560.1"/>
    </source>
</evidence>
<accession>A0A5N4BW17</accession>
<gene>
    <name evidence="2" type="ORF">F8D52_02015</name>
</gene>
<reference evidence="2 3" key="1">
    <citation type="journal article" date="2019" name="Stand. Genomic Sci.">
        <title>Draft Whole-Genome Sequence of a Novel Chryseobacterium viscerum Strain Isolated from Fresh Water at Dripping Springs, New Mexico.</title>
        <authorList>
            <person name="Kyndt J.A."/>
            <person name="Moore T.C."/>
        </authorList>
    </citation>
    <scope>NUCLEOTIDE SEQUENCE [LARGE SCALE GENOMIC DNA]</scope>
    <source>
        <strain evidence="2 3">DPS</strain>
    </source>
</reference>